<dbReference type="AlphaFoldDB" id="A0AAX6IM70"/>
<evidence type="ECO:0000256" key="6">
    <source>
        <dbReference type="ARBA" id="ARBA00022837"/>
    </source>
</evidence>
<keyword evidence="6" id="KW-0106">Calcium</keyword>
<evidence type="ECO:0000313" key="12">
    <source>
        <dbReference type="EMBL" id="KAJ6827060.1"/>
    </source>
</evidence>
<reference evidence="13" key="1">
    <citation type="journal article" date="2023" name="GigaByte">
        <title>Genome assembly of the bearded iris, Iris pallida Lam.</title>
        <authorList>
            <person name="Bruccoleri R.E."/>
            <person name="Oakeley E.J."/>
            <person name="Faust A.M.E."/>
            <person name="Altorfer M."/>
            <person name="Dessus-Babus S."/>
            <person name="Burckhardt D."/>
            <person name="Oertli M."/>
            <person name="Naumann U."/>
            <person name="Petersen F."/>
            <person name="Wong J."/>
        </authorList>
    </citation>
    <scope>NUCLEOTIDE SEQUENCE</scope>
    <source>
        <strain evidence="13">GSM-AAB239-AS_SAM_17_03QT</strain>
    </source>
</reference>
<evidence type="ECO:0000256" key="4">
    <source>
        <dbReference type="ARBA" id="ARBA00022568"/>
    </source>
</evidence>
<evidence type="ECO:0000256" key="9">
    <source>
        <dbReference type="ARBA" id="ARBA00023136"/>
    </source>
</evidence>
<organism evidence="13 14">
    <name type="scientific">Iris pallida</name>
    <name type="common">Sweet iris</name>
    <dbReference type="NCBI Taxonomy" id="29817"/>
    <lineage>
        <taxon>Eukaryota</taxon>
        <taxon>Viridiplantae</taxon>
        <taxon>Streptophyta</taxon>
        <taxon>Embryophyta</taxon>
        <taxon>Tracheophyta</taxon>
        <taxon>Spermatophyta</taxon>
        <taxon>Magnoliopsida</taxon>
        <taxon>Liliopsida</taxon>
        <taxon>Asparagales</taxon>
        <taxon>Iridaceae</taxon>
        <taxon>Iridoideae</taxon>
        <taxon>Irideae</taxon>
        <taxon>Iris</taxon>
    </lineage>
</organism>
<evidence type="ECO:0000259" key="11">
    <source>
        <dbReference type="Pfam" id="PF04678"/>
    </source>
</evidence>
<protein>
    <submittedName>
        <fullName evidence="13">Calcium uniporter protein 2, mitochondrial-like isoform X1</fullName>
    </submittedName>
</protein>
<keyword evidence="14" id="KW-1185">Reference proteome</keyword>
<dbReference type="GO" id="GO:1990246">
    <property type="term" value="C:uniplex complex"/>
    <property type="evidence" value="ECO:0007669"/>
    <property type="project" value="TreeGrafter"/>
</dbReference>
<evidence type="ECO:0000313" key="14">
    <source>
        <dbReference type="Proteomes" id="UP001140949"/>
    </source>
</evidence>
<keyword evidence="8" id="KW-0406">Ion transport</keyword>
<sequence length="295" mass="32858">MAFRKTLAQRFLHVAKSCGSHLRSGPTPKHPPEADRIRVLRPDRIRLDCLLPPPSPSPKDLRAPVQQFPSPISAAEVRKVLRAAQMEAARSRLVETGRSCVSHSEFVGICCEASSGEQGPAIARSLDESGAVVVFGNLVLLRPDQIAKAIESAIPQTVPQQDDGRKEELREMEEKKAAIDRRAEAGVRRELWCGLGLIVAQTVGFMRLTFWDLSWDVMEPICFYVTSIYFMAGYGFFLRTSREPSFEGFFQSRFAAKQKRLMKACNFDLGRFNQLRSAALPIMKETSSSCSSCSS</sequence>
<dbReference type="GO" id="GO:0036444">
    <property type="term" value="P:calcium import into the mitochondrion"/>
    <property type="evidence" value="ECO:0007669"/>
    <property type="project" value="TreeGrafter"/>
</dbReference>
<evidence type="ECO:0000256" key="10">
    <source>
        <dbReference type="SAM" id="Phobius"/>
    </source>
</evidence>
<keyword evidence="4" id="KW-0109">Calcium transport</keyword>
<dbReference type="InterPro" id="IPR039055">
    <property type="entry name" value="MCU_fam"/>
</dbReference>
<dbReference type="Pfam" id="PF04678">
    <property type="entry name" value="MCU"/>
    <property type="match status" value="1"/>
</dbReference>
<evidence type="ECO:0000256" key="1">
    <source>
        <dbReference type="ARBA" id="ARBA00004141"/>
    </source>
</evidence>
<keyword evidence="3" id="KW-0813">Transport</keyword>
<dbReference type="InterPro" id="IPR006769">
    <property type="entry name" value="MCU_C"/>
</dbReference>
<feature type="transmembrane region" description="Helical" evidence="10">
    <location>
        <begin position="191"/>
        <end position="211"/>
    </location>
</feature>
<feature type="transmembrane region" description="Helical" evidence="10">
    <location>
        <begin position="217"/>
        <end position="237"/>
    </location>
</feature>
<dbReference type="GO" id="GO:0015292">
    <property type="term" value="F:uniporter activity"/>
    <property type="evidence" value="ECO:0007669"/>
    <property type="project" value="TreeGrafter"/>
</dbReference>
<dbReference type="PANTHER" id="PTHR13462:SF31">
    <property type="entry name" value="CALCIUM UNIPORTER PROTEIN 1, MITOCHONDRIAL"/>
    <property type="match status" value="1"/>
</dbReference>
<dbReference type="EMBL" id="JANAVB010000194">
    <property type="protein sequence ID" value="KAJ6854168.1"/>
    <property type="molecule type" value="Genomic_DNA"/>
</dbReference>
<comment type="similarity">
    <text evidence="2">Belongs to the MCU (TC 1.A.77) family.</text>
</comment>
<evidence type="ECO:0000256" key="7">
    <source>
        <dbReference type="ARBA" id="ARBA00022989"/>
    </source>
</evidence>
<accession>A0AAX6IM70</accession>
<dbReference type="GO" id="GO:0051560">
    <property type="term" value="P:mitochondrial calcium ion homeostasis"/>
    <property type="evidence" value="ECO:0007669"/>
    <property type="project" value="InterPro"/>
</dbReference>
<dbReference type="Proteomes" id="UP001140949">
    <property type="component" value="Unassembled WGS sequence"/>
</dbReference>
<keyword evidence="9 10" id="KW-0472">Membrane</keyword>
<gene>
    <name evidence="13" type="ORF">M6B38_101685</name>
    <name evidence="12" type="ORF">M6B38_370940</name>
</gene>
<reference evidence="13" key="2">
    <citation type="submission" date="2023-04" db="EMBL/GenBank/DDBJ databases">
        <authorList>
            <person name="Bruccoleri R.E."/>
            <person name="Oakeley E.J."/>
            <person name="Faust A.-M."/>
            <person name="Dessus-Babus S."/>
            <person name="Altorfer M."/>
            <person name="Burckhardt D."/>
            <person name="Oertli M."/>
            <person name="Naumann U."/>
            <person name="Petersen F."/>
            <person name="Wong J."/>
        </authorList>
    </citation>
    <scope>NUCLEOTIDE SEQUENCE</scope>
    <source>
        <strain evidence="13">GSM-AAB239-AS_SAM_17_03QT</strain>
        <tissue evidence="13">Leaf</tissue>
    </source>
</reference>
<keyword evidence="7 10" id="KW-1133">Transmembrane helix</keyword>
<evidence type="ECO:0000256" key="8">
    <source>
        <dbReference type="ARBA" id="ARBA00023065"/>
    </source>
</evidence>
<evidence type="ECO:0000256" key="3">
    <source>
        <dbReference type="ARBA" id="ARBA00022448"/>
    </source>
</evidence>
<evidence type="ECO:0000256" key="5">
    <source>
        <dbReference type="ARBA" id="ARBA00022692"/>
    </source>
</evidence>
<dbReference type="PANTHER" id="PTHR13462">
    <property type="entry name" value="CALCIUM UNIPORTER PROTEIN, MITOCHONDRIAL"/>
    <property type="match status" value="1"/>
</dbReference>
<name>A0AAX6IM70_IRIPA</name>
<feature type="domain" description="Calcium uniporter protein C-terminal" evidence="11">
    <location>
        <begin position="117"/>
        <end position="275"/>
    </location>
</feature>
<comment type="subcellular location">
    <subcellularLocation>
        <location evidence="1">Membrane</location>
        <topology evidence="1">Multi-pass membrane protein</topology>
    </subcellularLocation>
</comment>
<proteinExistence type="inferred from homology"/>
<evidence type="ECO:0000313" key="13">
    <source>
        <dbReference type="EMBL" id="KAJ6854168.1"/>
    </source>
</evidence>
<dbReference type="GO" id="GO:0005262">
    <property type="term" value="F:calcium channel activity"/>
    <property type="evidence" value="ECO:0007669"/>
    <property type="project" value="TreeGrafter"/>
</dbReference>
<keyword evidence="5 10" id="KW-0812">Transmembrane</keyword>
<comment type="caution">
    <text evidence="13">The sequence shown here is derived from an EMBL/GenBank/DDBJ whole genome shotgun (WGS) entry which is preliminary data.</text>
</comment>
<evidence type="ECO:0000256" key="2">
    <source>
        <dbReference type="ARBA" id="ARBA00005653"/>
    </source>
</evidence>
<dbReference type="EMBL" id="JANAVB010020454">
    <property type="protein sequence ID" value="KAJ6827060.1"/>
    <property type="molecule type" value="Genomic_DNA"/>
</dbReference>